<keyword evidence="2" id="KW-0812">Transmembrane</keyword>
<sequence length="249" mass="26851">MTETLLEGVKLVHMNALTLWQFGGEGRLLSAAFTLPLQPIGTAPDRAATTYLYQALNEATITTASEGFPTVLATFLPTPRTLIASASGWNEPAENISCSLVNATFGNCFRNGTISNSGSPVAEVLGVARSPIASTVTVTAFVSSIMKAIIAGTVGSLVVIALVIGLLFLRQRRRQKQKIREQQIDLLPRAYEFPNSRKQLRRPRMLSTSKSDDSKSQAYISGIVSEYTVSSSTAYSAENRTSTEAEGKR</sequence>
<keyword evidence="2" id="KW-0472">Membrane</keyword>
<name>A0A0D0BRX3_9AGAR</name>
<dbReference type="EMBL" id="KN834844">
    <property type="protein sequence ID" value="KIK52379.1"/>
    <property type="molecule type" value="Genomic_DNA"/>
</dbReference>
<dbReference type="OrthoDB" id="2962003at2759"/>
<feature type="compositionally biased region" description="Polar residues" evidence="1">
    <location>
        <begin position="229"/>
        <end position="240"/>
    </location>
</feature>
<evidence type="ECO:0000313" key="3">
    <source>
        <dbReference type="EMBL" id="KIK52379.1"/>
    </source>
</evidence>
<reference evidence="3 4" key="1">
    <citation type="submission" date="2014-04" db="EMBL/GenBank/DDBJ databases">
        <title>Evolutionary Origins and Diversification of the Mycorrhizal Mutualists.</title>
        <authorList>
            <consortium name="DOE Joint Genome Institute"/>
            <consortium name="Mycorrhizal Genomics Consortium"/>
            <person name="Kohler A."/>
            <person name="Kuo A."/>
            <person name="Nagy L.G."/>
            <person name="Floudas D."/>
            <person name="Copeland A."/>
            <person name="Barry K.W."/>
            <person name="Cichocki N."/>
            <person name="Veneault-Fourrey C."/>
            <person name="LaButti K."/>
            <person name="Lindquist E.A."/>
            <person name="Lipzen A."/>
            <person name="Lundell T."/>
            <person name="Morin E."/>
            <person name="Murat C."/>
            <person name="Riley R."/>
            <person name="Ohm R."/>
            <person name="Sun H."/>
            <person name="Tunlid A."/>
            <person name="Henrissat B."/>
            <person name="Grigoriev I.V."/>
            <person name="Hibbett D.S."/>
            <person name="Martin F."/>
        </authorList>
    </citation>
    <scope>NUCLEOTIDE SEQUENCE [LARGE SCALE GENOMIC DNA]</scope>
    <source>
        <strain evidence="3 4">FD-317 M1</strain>
    </source>
</reference>
<evidence type="ECO:0000313" key="4">
    <source>
        <dbReference type="Proteomes" id="UP000053593"/>
    </source>
</evidence>
<accession>A0A0D0BRX3</accession>
<keyword evidence="2" id="KW-1133">Transmembrane helix</keyword>
<feature type="region of interest" description="Disordered" evidence="1">
    <location>
        <begin position="198"/>
        <end position="217"/>
    </location>
</feature>
<gene>
    <name evidence="3" type="ORF">GYMLUDRAFT_251315</name>
</gene>
<dbReference type="HOGENOM" id="CLU_1115854_0_0_1"/>
<dbReference type="AlphaFoldDB" id="A0A0D0BRX3"/>
<proteinExistence type="predicted"/>
<feature type="region of interest" description="Disordered" evidence="1">
    <location>
        <begin position="229"/>
        <end position="249"/>
    </location>
</feature>
<organism evidence="3 4">
    <name type="scientific">Collybiopsis luxurians FD-317 M1</name>
    <dbReference type="NCBI Taxonomy" id="944289"/>
    <lineage>
        <taxon>Eukaryota</taxon>
        <taxon>Fungi</taxon>
        <taxon>Dikarya</taxon>
        <taxon>Basidiomycota</taxon>
        <taxon>Agaricomycotina</taxon>
        <taxon>Agaricomycetes</taxon>
        <taxon>Agaricomycetidae</taxon>
        <taxon>Agaricales</taxon>
        <taxon>Marasmiineae</taxon>
        <taxon>Omphalotaceae</taxon>
        <taxon>Collybiopsis</taxon>
        <taxon>Collybiopsis luxurians</taxon>
    </lineage>
</organism>
<dbReference type="Proteomes" id="UP000053593">
    <property type="component" value="Unassembled WGS sequence"/>
</dbReference>
<keyword evidence="4" id="KW-1185">Reference proteome</keyword>
<evidence type="ECO:0000256" key="1">
    <source>
        <dbReference type="SAM" id="MobiDB-lite"/>
    </source>
</evidence>
<evidence type="ECO:0000256" key="2">
    <source>
        <dbReference type="SAM" id="Phobius"/>
    </source>
</evidence>
<feature type="transmembrane region" description="Helical" evidence="2">
    <location>
        <begin position="148"/>
        <end position="169"/>
    </location>
</feature>
<protein>
    <submittedName>
        <fullName evidence="3">Unplaced genomic scaffold GYMLUscaffold_96, whole genome shotgun sequence</fullName>
    </submittedName>
</protein>